<protein>
    <submittedName>
        <fullName evidence="1">Uncharacterized protein</fullName>
    </submittedName>
</protein>
<keyword evidence="2" id="KW-1185">Reference proteome</keyword>
<name>A0ACD3AY98_9AGAR</name>
<evidence type="ECO:0000313" key="2">
    <source>
        <dbReference type="Proteomes" id="UP000308600"/>
    </source>
</evidence>
<organism evidence="1 2">
    <name type="scientific">Pluteus cervinus</name>
    <dbReference type="NCBI Taxonomy" id="181527"/>
    <lineage>
        <taxon>Eukaryota</taxon>
        <taxon>Fungi</taxon>
        <taxon>Dikarya</taxon>
        <taxon>Basidiomycota</taxon>
        <taxon>Agaricomycotina</taxon>
        <taxon>Agaricomycetes</taxon>
        <taxon>Agaricomycetidae</taxon>
        <taxon>Agaricales</taxon>
        <taxon>Pluteineae</taxon>
        <taxon>Pluteaceae</taxon>
        <taxon>Pluteus</taxon>
    </lineage>
</organism>
<accession>A0ACD3AY98</accession>
<dbReference type="EMBL" id="ML208315">
    <property type="protein sequence ID" value="TFK70336.1"/>
    <property type="molecule type" value="Genomic_DNA"/>
</dbReference>
<sequence length="212" mass="23142">MAEPPPPPPNVVNWFKQHYPRPRVDLQWLTDCYNWVTTSLPPLPASPTPADFQPLIQSIQEQLLLSDLSDSMIPGTGLPLHIGNPETDNATLTGPGVLVQIVSMTDIGVSAYKLDQTRGVREERIRARAIAGAGAADGQQGEGEEEPDEDVIGEGPIPKYTRSMLKLGLSDGTTTIQAIEYKPLPELVLGETELGFKVSPLISREIWVLITR</sequence>
<dbReference type="Proteomes" id="UP000308600">
    <property type="component" value="Unassembled WGS sequence"/>
</dbReference>
<evidence type="ECO:0000313" key="1">
    <source>
        <dbReference type="EMBL" id="TFK70336.1"/>
    </source>
</evidence>
<proteinExistence type="predicted"/>
<gene>
    <name evidence="1" type="ORF">BDN72DRAFT_766730</name>
</gene>
<reference evidence="1 2" key="1">
    <citation type="journal article" date="2019" name="Nat. Ecol. Evol.">
        <title>Megaphylogeny resolves global patterns of mushroom evolution.</title>
        <authorList>
            <person name="Varga T."/>
            <person name="Krizsan K."/>
            <person name="Foldi C."/>
            <person name="Dima B."/>
            <person name="Sanchez-Garcia M."/>
            <person name="Sanchez-Ramirez S."/>
            <person name="Szollosi G.J."/>
            <person name="Szarkandi J.G."/>
            <person name="Papp V."/>
            <person name="Albert L."/>
            <person name="Andreopoulos W."/>
            <person name="Angelini C."/>
            <person name="Antonin V."/>
            <person name="Barry K.W."/>
            <person name="Bougher N.L."/>
            <person name="Buchanan P."/>
            <person name="Buyck B."/>
            <person name="Bense V."/>
            <person name="Catcheside P."/>
            <person name="Chovatia M."/>
            <person name="Cooper J."/>
            <person name="Damon W."/>
            <person name="Desjardin D."/>
            <person name="Finy P."/>
            <person name="Geml J."/>
            <person name="Haridas S."/>
            <person name="Hughes K."/>
            <person name="Justo A."/>
            <person name="Karasinski D."/>
            <person name="Kautmanova I."/>
            <person name="Kiss B."/>
            <person name="Kocsube S."/>
            <person name="Kotiranta H."/>
            <person name="LaButti K.M."/>
            <person name="Lechner B.E."/>
            <person name="Liimatainen K."/>
            <person name="Lipzen A."/>
            <person name="Lukacs Z."/>
            <person name="Mihaltcheva S."/>
            <person name="Morgado L.N."/>
            <person name="Niskanen T."/>
            <person name="Noordeloos M.E."/>
            <person name="Ohm R.A."/>
            <person name="Ortiz-Santana B."/>
            <person name="Ovrebo C."/>
            <person name="Racz N."/>
            <person name="Riley R."/>
            <person name="Savchenko A."/>
            <person name="Shiryaev A."/>
            <person name="Soop K."/>
            <person name="Spirin V."/>
            <person name="Szebenyi C."/>
            <person name="Tomsovsky M."/>
            <person name="Tulloss R.E."/>
            <person name="Uehling J."/>
            <person name="Grigoriev I.V."/>
            <person name="Vagvolgyi C."/>
            <person name="Papp T."/>
            <person name="Martin F.M."/>
            <person name="Miettinen O."/>
            <person name="Hibbett D.S."/>
            <person name="Nagy L.G."/>
        </authorList>
    </citation>
    <scope>NUCLEOTIDE SEQUENCE [LARGE SCALE GENOMIC DNA]</scope>
    <source>
        <strain evidence="1 2">NL-1719</strain>
    </source>
</reference>